<dbReference type="SMART" id="SM00346">
    <property type="entry name" value="HTH_ICLR"/>
    <property type="match status" value="1"/>
</dbReference>
<proteinExistence type="predicted"/>
<keyword evidence="5" id="KW-1185">Reference proteome</keyword>
<dbReference type="InterPro" id="IPR050707">
    <property type="entry name" value="HTH_MetabolicPath_Reg"/>
</dbReference>
<comment type="caution">
    <text evidence="4">The sequence shown here is derived from an EMBL/GenBank/DDBJ whole genome shotgun (WGS) entry which is preliminary data.</text>
</comment>
<dbReference type="GO" id="GO:0003677">
    <property type="term" value="F:DNA binding"/>
    <property type="evidence" value="ECO:0007669"/>
    <property type="project" value="InterPro"/>
</dbReference>
<evidence type="ECO:0000313" key="4">
    <source>
        <dbReference type="EMBL" id="TWD72404.1"/>
    </source>
</evidence>
<dbReference type="Proteomes" id="UP000318380">
    <property type="component" value="Unassembled WGS sequence"/>
</dbReference>
<dbReference type="Gene3D" id="3.30.450.40">
    <property type="match status" value="1"/>
</dbReference>
<dbReference type="PANTHER" id="PTHR30136:SF24">
    <property type="entry name" value="HTH-TYPE TRANSCRIPTIONAL REPRESSOR ALLR"/>
    <property type="match status" value="1"/>
</dbReference>
<dbReference type="SUPFAM" id="SSF46785">
    <property type="entry name" value="Winged helix' DNA-binding domain"/>
    <property type="match status" value="1"/>
</dbReference>
<dbReference type="Gene3D" id="1.10.10.10">
    <property type="entry name" value="Winged helix-like DNA-binding domain superfamily/Winged helix DNA-binding domain"/>
    <property type="match status" value="1"/>
</dbReference>
<accession>A0A561B0M0</accession>
<evidence type="ECO:0000259" key="3">
    <source>
        <dbReference type="PROSITE" id="PS51077"/>
    </source>
</evidence>
<dbReference type="InterPro" id="IPR036388">
    <property type="entry name" value="WH-like_DNA-bd_sf"/>
</dbReference>
<dbReference type="SUPFAM" id="SSF55781">
    <property type="entry name" value="GAF domain-like"/>
    <property type="match status" value="1"/>
</dbReference>
<gene>
    <name evidence="4" type="ORF">FB561_7395</name>
</gene>
<organism evidence="4 5">
    <name type="scientific">Kribbella amoyensis</name>
    <dbReference type="NCBI Taxonomy" id="996641"/>
    <lineage>
        <taxon>Bacteria</taxon>
        <taxon>Bacillati</taxon>
        <taxon>Actinomycetota</taxon>
        <taxon>Actinomycetes</taxon>
        <taxon>Propionibacteriales</taxon>
        <taxon>Kribbellaceae</taxon>
        <taxon>Kribbella</taxon>
    </lineage>
</organism>
<dbReference type="PANTHER" id="PTHR30136">
    <property type="entry name" value="HELIX-TURN-HELIX TRANSCRIPTIONAL REGULATOR, ICLR FAMILY"/>
    <property type="match status" value="1"/>
</dbReference>
<dbReference type="RefSeq" id="WP_145814705.1">
    <property type="nucleotide sequence ID" value="NZ_VIVK01000004.1"/>
</dbReference>
<feature type="domain" description="HTH iclR-type" evidence="3">
    <location>
        <begin position="1"/>
        <end position="62"/>
    </location>
</feature>
<dbReference type="InterPro" id="IPR005471">
    <property type="entry name" value="Tscrpt_reg_IclR_N"/>
</dbReference>
<evidence type="ECO:0000256" key="2">
    <source>
        <dbReference type="ARBA" id="ARBA00023163"/>
    </source>
</evidence>
<dbReference type="PROSITE" id="PS51077">
    <property type="entry name" value="HTH_ICLR"/>
    <property type="match status" value="1"/>
</dbReference>
<sequence length="254" mass="27185">MQSLSRALTVLAELNRQDRAYGVTELAVAVGLHKSTVHRILATFCDHGLARRVDDHLYSAADGLAVLRATPPQPGPDQLLTTVSTRLACLVVLARPLRRTTGTVLEVATVAGEGRGPTRAAGPEVRQGCAVSLRGSALGRAYLSALPVDEVDGTPDLHEALRRIRETGFAHNARQVAALPRMVAVPVLDGDGRCTGALGAELTEPISIDQIRRVVPALRRAAHQLAPRRRHGHRDGLRIEHTTEPVTVVGRRGA</sequence>
<dbReference type="OrthoDB" id="8479143at2"/>
<evidence type="ECO:0000313" key="5">
    <source>
        <dbReference type="Proteomes" id="UP000318380"/>
    </source>
</evidence>
<keyword evidence="1" id="KW-0805">Transcription regulation</keyword>
<protein>
    <submittedName>
        <fullName evidence="4">IclR family acetate operon transcriptional repressor</fullName>
    </submittedName>
</protein>
<name>A0A561B0M0_9ACTN</name>
<dbReference type="Pfam" id="PF09339">
    <property type="entry name" value="HTH_IclR"/>
    <property type="match status" value="1"/>
</dbReference>
<evidence type="ECO:0000256" key="1">
    <source>
        <dbReference type="ARBA" id="ARBA00023015"/>
    </source>
</evidence>
<dbReference type="EMBL" id="VIVK01000004">
    <property type="protein sequence ID" value="TWD72404.1"/>
    <property type="molecule type" value="Genomic_DNA"/>
</dbReference>
<dbReference type="GO" id="GO:0045892">
    <property type="term" value="P:negative regulation of DNA-templated transcription"/>
    <property type="evidence" value="ECO:0007669"/>
    <property type="project" value="TreeGrafter"/>
</dbReference>
<dbReference type="AlphaFoldDB" id="A0A561B0M0"/>
<dbReference type="InterPro" id="IPR036390">
    <property type="entry name" value="WH_DNA-bd_sf"/>
</dbReference>
<reference evidence="4 5" key="1">
    <citation type="submission" date="2019-06" db="EMBL/GenBank/DDBJ databases">
        <title>Sequencing the genomes of 1000 actinobacteria strains.</title>
        <authorList>
            <person name="Klenk H.-P."/>
        </authorList>
    </citation>
    <scope>NUCLEOTIDE SEQUENCE [LARGE SCALE GENOMIC DNA]</scope>
    <source>
        <strain evidence="4 5">DSM 24683</strain>
    </source>
</reference>
<dbReference type="GO" id="GO:0003700">
    <property type="term" value="F:DNA-binding transcription factor activity"/>
    <property type="evidence" value="ECO:0007669"/>
    <property type="project" value="TreeGrafter"/>
</dbReference>
<dbReference type="InterPro" id="IPR029016">
    <property type="entry name" value="GAF-like_dom_sf"/>
</dbReference>
<keyword evidence="2" id="KW-0804">Transcription</keyword>